<reference evidence="1" key="1">
    <citation type="journal article" date="2020" name="Nature">
        <title>Giant virus diversity and host interactions through global metagenomics.</title>
        <authorList>
            <person name="Schulz F."/>
            <person name="Roux S."/>
            <person name="Paez-Espino D."/>
            <person name="Jungbluth S."/>
            <person name="Walsh D.A."/>
            <person name="Denef V.J."/>
            <person name="McMahon K.D."/>
            <person name="Konstantinidis K.T."/>
            <person name="Eloe-Fadrosh E.A."/>
            <person name="Kyrpides N.C."/>
            <person name="Woyke T."/>
        </authorList>
    </citation>
    <scope>NUCLEOTIDE SEQUENCE</scope>
    <source>
        <strain evidence="1">GVMAG-M-3300009151-50</strain>
    </source>
</reference>
<dbReference type="EMBL" id="MN738914">
    <property type="protein sequence ID" value="QHT30971.1"/>
    <property type="molecule type" value="Genomic_DNA"/>
</dbReference>
<sequence>MNTNMDLEVITRNQLHTFMDTITKQRDEQMISRIVHQVYEMVLASAKKGMISVKWSSDEYFFDNFMEYTPLHVIRACVRIQELFPDSKVLNQNSLREIIVNWV</sequence>
<name>A0A6C0EQL4_9ZZZZ</name>
<proteinExistence type="predicted"/>
<dbReference type="AlphaFoldDB" id="A0A6C0EQL4"/>
<accession>A0A6C0EQL4</accession>
<organism evidence="1">
    <name type="scientific">viral metagenome</name>
    <dbReference type="NCBI Taxonomy" id="1070528"/>
    <lineage>
        <taxon>unclassified sequences</taxon>
        <taxon>metagenomes</taxon>
        <taxon>organismal metagenomes</taxon>
    </lineage>
</organism>
<protein>
    <submittedName>
        <fullName evidence="1">Uncharacterized protein</fullName>
    </submittedName>
</protein>
<evidence type="ECO:0000313" key="1">
    <source>
        <dbReference type="EMBL" id="QHT30971.1"/>
    </source>
</evidence>